<dbReference type="PANTHER" id="PTHR31150:SF32">
    <property type="entry name" value="RING_U-BOX SUPERFAMILY PROTEIN"/>
    <property type="match status" value="1"/>
</dbReference>
<evidence type="ECO:0000256" key="1">
    <source>
        <dbReference type="PROSITE-ProRule" id="PRU00175"/>
    </source>
</evidence>
<evidence type="ECO:0000313" key="5">
    <source>
        <dbReference type="Proteomes" id="UP001141806"/>
    </source>
</evidence>
<keyword evidence="1" id="KW-0863">Zinc-finger</keyword>
<keyword evidence="1" id="KW-0862">Zinc</keyword>
<dbReference type="Gene3D" id="3.30.40.10">
    <property type="entry name" value="Zinc/RING finger domain, C3HC4 (zinc finger)"/>
    <property type="match status" value="1"/>
</dbReference>
<evidence type="ECO:0000259" key="3">
    <source>
        <dbReference type="PROSITE" id="PS50089"/>
    </source>
</evidence>
<keyword evidence="1" id="KW-0479">Metal-binding</keyword>
<dbReference type="Pfam" id="PF23413">
    <property type="entry name" value="zf_RING_Vps8_fungal"/>
    <property type="match status" value="1"/>
</dbReference>
<organism evidence="4 5">
    <name type="scientific">Protea cynaroides</name>
    <dbReference type="NCBI Taxonomy" id="273540"/>
    <lineage>
        <taxon>Eukaryota</taxon>
        <taxon>Viridiplantae</taxon>
        <taxon>Streptophyta</taxon>
        <taxon>Embryophyta</taxon>
        <taxon>Tracheophyta</taxon>
        <taxon>Spermatophyta</taxon>
        <taxon>Magnoliopsida</taxon>
        <taxon>Proteales</taxon>
        <taxon>Proteaceae</taxon>
        <taxon>Protea</taxon>
    </lineage>
</organism>
<protein>
    <recommendedName>
        <fullName evidence="3">RING-type domain-containing protein</fullName>
    </recommendedName>
</protein>
<sequence length="401" mass="43901">MGNACCVAARDSTIPNSSSPEALHRNARYSPSWSFRWENRGRVAGDLDSHLNQFSCGSSGNVGLERKDNLDVEIADVSDGGNPLENFRMPTRQKFPVHEGIAVNLTPDPDPSLGNDLSTVVEDLREPSAVADCSVSKVSFSVASTSCSSSSKPEPLSSQSHSLPTDSGPSTQNNRSPVHQHASNDSTMGSQGGSSDGWSLQAFSELVASSQRERWSFDCESLCSSRGKLTRSNSRLSMSPSVDMQTCGACSKLLTDTSWRSSVVAVLVCGHVFHAECLEHMTTEKDKYDPACLLCMAGEKQVSKMFRKASKMEADLKAKNSRISRNQVVDSDLDDDSIVPNKKSIGWQGKVLKLGPSFSMRNSFGKPFLKRHFSLESKRSRLLSENDSPIRKGFWARYRKD</sequence>
<dbReference type="AlphaFoldDB" id="A0A9Q0K676"/>
<keyword evidence="5" id="KW-1185">Reference proteome</keyword>
<dbReference type="GO" id="GO:0008270">
    <property type="term" value="F:zinc ion binding"/>
    <property type="evidence" value="ECO:0007669"/>
    <property type="project" value="UniProtKB-KW"/>
</dbReference>
<gene>
    <name evidence="4" type="ORF">NE237_024351</name>
</gene>
<comment type="caution">
    <text evidence="4">The sequence shown here is derived from an EMBL/GenBank/DDBJ whole genome shotgun (WGS) entry which is preliminary data.</text>
</comment>
<feature type="domain" description="RING-type" evidence="3">
    <location>
        <begin position="247"/>
        <end position="295"/>
    </location>
</feature>
<dbReference type="SUPFAM" id="SSF57850">
    <property type="entry name" value="RING/U-box"/>
    <property type="match status" value="1"/>
</dbReference>
<evidence type="ECO:0000313" key="4">
    <source>
        <dbReference type="EMBL" id="KAJ4964412.1"/>
    </source>
</evidence>
<reference evidence="4" key="1">
    <citation type="journal article" date="2023" name="Plant J.">
        <title>The genome of the king protea, Protea cynaroides.</title>
        <authorList>
            <person name="Chang J."/>
            <person name="Duong T.A."/>
            <person name="Schoeman C."/>
            <person name="Ma X."/>
            <person name="Roodt D."/>
            <person name="Barker N."/>
            <person name="Li Z."/>
            <person name="Van de Peer Y."/>
            <person name="Mizrachi E."/>
        </authorList>
    </citation>
    <scope>NUCLEOTIDE SEQUENCE</scope>
    <source>
        <tissue evidence="4">Young leaves</tissue>
    </source>
</reference>
<dbReference type="PROSITE" id="PS50089">
    <property type="entry name" value="ZF_RING_2"/>
    <property type="match status" value="1"/>
</dbReference>
<accession>A0A9Q0K676</accession>
<dbReference type="PANTHER" id="PTHR31150">
    <property type="entry name" value="EXPRESSED PROTEIN"/>
    <property type="match status" value="1"/>
</dbReference>
<proteinExistence type="predicted"/>
<dbReference type="OrthoDB" id="1938835at2759"/>
<feature type="region of interest" description="Disordered" evidence="2">
    <location>
        <begin position="146"/>
        <end position="195"/>
    </location>
</feature>
<evidence type="ECO:0000256" key="2">
    <source>
        <dbReference type="SAM" id="MobiDB-lite"/>
    </source>
</evidence>
<dbReference type="Proteomes" id="UP001141806">
    <property type="component" value="Unassembled WGS sequence"/>
</dbReference>
<feature type="compositionally biased region" description="Low complexity" evidence="2">
    <location>
        <begin position="146"/>
        <end position="162"/>
    </location>
</feature>
<name>A0A9Q0K676_9MAGN</name>
<dbReference type="InterPro" id="IPR001841">
    <property type="entry name" value="Znf_RING"/>
</dbReference>
<feature type="compositionally biased region" description="Polar residues" evidence="2">
    <location>
        <begin position="163"/>
        <end position="189"/>
    </location>
</feature>
<dbReference type="InterPro" id="IPR013083">
    <property type="entry name" value="Znf_RING/FYVE/PHD"/>
</dbReference>
<dbReference type="EMBL" id="JAMYWD010000008">
    <property type="protein sequence ID" value="KAJ4964412.1"/>
    <property type="molecule type" value="Genomic_DNA"/>
</dbReference>